<evidence type="ECO:0000256" key="6">
    <source>
        <dbReference type="ARBA" id="ARBA00023163"/>
    </source>
</evidence>
<dbReference type="OrthoDB" id="10047851at2759"/>
<evidence type="ECO:0000259" key="10">
    <source>
        <dbReference type="PROSITE" id="PS50102"/>
    </source>
</evidence>
<gene>
    <name evidence="11" type="ORF">B4U79_17250</name>
</gene>
<evidence type="ECO:0000256" key="8">
    <source>
        <dbReference type="PROSITE-ProRule" id="PRU00176"/>
    </source>
</evidence>
<evidence type="ECO:0000313" key="11">
    <source>
        <dbReference type="EMBL" id="RWS15042.1"/>
    </source>
</evidence>
<keyword evidence="12" id="KW-1185">Reference proteome</keyword>
<comment type="caution">
    <text evidence="11">The sequence shown here is derived from an EMBL/GenBank/DDBJ whole genome shotgun (WGS) entry which is preliminary data.</text>
</comment>
<dbReference type="GO" id="GO:0003712">
    <property type="term" value="F:transcription coregulator activity"/>
    <property type="evidence" value="ECO:0007669"/>
    <property type="project" value="InterPro"/>
</dbReference>
<feature type="region of interest" description="Disordered" evidence="9">
    <location>
        <begin position="338"/>
        <end position="396"/>
    </location>
</feature>
<accession>A0A3S3Q6V1</accession>
<organism evidence="11 12">
    <name type="scientific">Dinothrombium tinctorium</name>
    <dbReference type="NCBI Taxonomy" id="1965070"/>
    <lineage>
        <taxon>Eukaryota</taxon>
        <taxon>Metazoa</taxon>
        <taxon>Ecdysozoa</taxon>
        <taxon>Arthropoda</taxon>
        <taxon>Chelicerata</taxon>
        <taxon>Arachnida</taxon>
        <taxon>Acari</taxon>
        <taxon>Acariformes</taxon>
        <taxon>Trombidiformes</taxon>
        <taxon>Prostigmata</taxon>
        <taxon>Anystina</taxon>
        <taxon>Parasitengona</taxon>
        <taxon>Trombidioidea</taxon>
        <taxon>Trombidiidae</taxon>
        <taxon>Dinothrombium</taxon>
    </lineage>
</organism>
<dbReference type="Gene3D" id="3.30.70.330">
    <property type="match status" value="1"/>
</dbReference>
<evidence type="ECO:0000256" key="2">
    <source>
        <dbReference type="ARBA" id="ARBA00022553"/>
    </source>
</evidence>
<keyword evidence="7" id="KW-0539">Nucleus</keyword>
<feature type="domain" description="RRM" evidence="10">
    <location>
        <begin position="438"/>
        <end position="528"/>
    </location>
</feature>
<dbReference type="InterPro" id="IPR034605">
    <property type="entry name" value="PGC-1"/>
</dbReference>
<dbReference type="PANTHER" id="PTHR15528">
    <property type="entry name" value="PEROXISOME PROLIFERATOR ACTIVATED RECEPTOR GAMMA COACTIVATOR 1 PGC-1 -RELATED"/>
    <property type="match status" value="1"/>
</dbReference>
<evidence type="ECO:0000256" key="4">
    <source>
        <dbReference type="ARBA" id="ARBA00023015"/>
    </source>
</evidence>
<dbReference type="PANTHER" id="PTHR15528:SF11">
    <property type="entry name" value="FI18188P1"/>
    <property type="match status" value="1"/>
</dbReference>
<name>A0A3S3Q6V1_9ACAR</name>
<dbReference type="Proteomes" id="UP000285301">
    <property type="component" value="Unassembled WGS sequence"/>
</dbReference>
<evidence type="ECO:0000256" key="9">
    <source>
        <dbReference type="SAM" id="MobiDB-lite"/>
    </source>
</evidence>
<dbReference type="EMBL" id="NCKU01000561">
    <property type="protein sequence ID" value="RWS15042.1"/>
    <property type="molecule type" value="Genomic_DNA"/>
</dbReference>
<comment type="subcellular location">
    <subcellularLocation>
        <location evidence="1">Nucleus</location>
    </subcellularLocation>
</comment>
<dbReference type="GO" id="GO:0003723">
    <property type="term" value="F:RNA binding"/>
    <property type="evidence" value="ECO:0007669"/>
    <property type="project" value="UniProtKB-UniRule"/>
</dbReference>
<dbReference type="InterPro" id="IPR035979">
    <property type="entry name" value="RBD_domain_sf"/>
</dbReference>
<dbReference type="GO" id="GO:0045944">
    <property type="term" value="P:positive regulation of transcription by RNA polymerase II"/>
    <property type="evidence" value="ECO:0007669"/>
    <property type="project" value="TreeGrafter"/>
</dbReference>
<dbReference type="InterPro" id="IPR012677">
    <property type="entry name" value="Nucleotide-bd_a/b_plait_sf"/>
</dbReference>
<keyword evidence="6" id="KW-0804">Transcription</keyword>
<evidence type="ECO:0000256" key="7">
    <source>
        <dbReference type="ARBA" id="ARBA00023242"/>
    </source>
</evidence>
<proteinExistence type="predicted"/>
<dbReference type="Pfam" id="PF00076">
    <property type="entry name" value="RRM_1"/>
    <property type="match status" value="1"/>
</dbReference>
<dbReference type="PROSITE" id="PS50102">
    <property type="entry name" value="RRM"/>
    <property type="match status" value="1"/>
</dbReference>
<sequence length="528" mass="59090">MASDDDLFDIGLGFDLFDSDFLSLSSLEPLPDFSAFDCEGTDIDSLIQALEETEKFNAAAADNSSLFVTNSHHHHSINSITNHDLQQKLCKATKTSAASAVPTPNAAVANVATLLNPLKNEKTFKFRKNVKKRKGGGISLLAKPSKVVTSANNDYKRKGKSISPTRFATYFYEDHNYCPINAVTVATTATATITNENDATQHLNNSMKCKNSLTNNLVTESNKSSLLALDTLNYLDEFDSISLEIESEVIMNFDVDCSNAVNDCCESVLSSNDDLNKESAFNSESESLIGSSANEINLDILDDIDKERSESTCELRNNAKPTKVYRRRHLSTRSSVCSSRSSSVSSSCSSCSCSSDSTSRCRSRSRSPNQSSSGSRSRSVSCGDNRKNAKFRRRRSWRNEGSFSTNPYVKRGDSCAEDRKNWYYDRRKECIKEVEERRIVYVGNIPEGTTKTDLRYWFAKFGPITQVSVHFRDYGNNYAFVTFQRRSDAYEAVQRGNDDKRHPVFDLSFGGRRNFCKNRYEDLGNGRE</sequence>
<evidence type="ECO:0000256" key="1">
    <source>
        <dbReference type="ARBA" id="ARBA00004123"/>
    </source>
</evidence>
<reference evidence="11 12" key="1">
    <citation type="journal article" date="2018" name="Gigascience">
        <title>Genomes of trombidid mites reveal novel predicted allergens and laterally-transferred genes associated with secondary metabolism.</title>
        <authorList>
            <person name="Dong X."/>
            <person name="Chaisiri K."/>
            <person name="Xia D."/>
            <person name="Armstrong S.D."/>
            <person name="Fang Y."/>
            <person name="Donnelly M.J."/>
            <person name="Kadowaki T."/>
            <person name="McGarry J.W."/>
            <person name="Darby A.C."/>
            <person name="Makepeace B.L."/>
        </authorList>
    </citation>
    <scope>NUCLEOTIDE SEQUENCE [LARGE SCALE GENOMIC DNA]</scope>
    <source>
        <strain evidence="11">UoL-WK</strain>
    </source>
</reference>
<dbReference type="GO" id="GO:0005634">
    <property type="term" value="C:nucleus"/>
    <property type="evidence" value="ECO:0007669"/>
    <property type="project" value="UniProtKB-SubCell"/>
</dbReference>
<dbReference type="SMART" id="SM00360">
    <property type="entry name" value="RRM"/>
    <property type="match status" value="1"/>
</dbReference>
<dbReference type="InterPro" id="IPR000504">
    <property type="entry name" value="RRM_dom"/>
</dbReference>
<dbReference type="AlphaFoldDB" id="A0A3S3Q6V1"/>
<feature type="compositionally biased region" description="Low complexity" evidence="9">
    <location>
        <begin position="338"/>
        <end position="382"/>
    </location>
</feature>
<keyword evidence="3 8" id="KW-0694">RNA-binding</keyword>
<evidence type="ECO:0000256" key="5">
    <source>
        <dbReference type="ARBA" id="ARBA00023159"/>
    </source>
</evidence>
<evidence type="ECO:0000313" key="12">
    <source>
        <dbReference type="Proteomes" id="UP000285301"/>
    </source>
</evidence>
<protein>
    <submittedName>
        <fullName evidence="11">Protein SON-like isoform X2</fullName>
    </submittedName>
</protein>
<dbReference type="STRING" id="1965070.A0A3S3Q6V1"/>
<evidence type="ECO:0000256" key="3">
    <source>
        <dbReference type="ARBA" id="ARBA00022884"/>
    </source>
</evidence>
<keyword evidence="5" id="KW-0010">Activator</keyword>
<dbReference type="SUPFAM" id="SSF54928">
    <property type="entry name" value="RNA-binding domain, RBD"/>
    <property type="match status" value="1"/>
</dbReference>
<keyword evidence="4" id="KW-0805">Transcription regulation</keyword>
<keyword evidence="2" id="KW-0597">Phosphoprotein</keyword>